<evidence type="ECO:0000256" key="11">
    <source>
        <dbReference type="RuleBase" id="RU363032"/>
    </source>
</evidence>
<dbReference type="Gene3D" id="1.10.3720.10">
    <property type="entry name" value="MetI-like"/>
    <property type="match status" value="1"/>
</dbReference>
<feature type="domain" description="ABC transmembrane type-1" evidence="12">
    <location>
        <begin position="101"/>
        <end position="290"/>
    </location>
</feature>
<dbReference type="SUPFAM" id="SSF161098">
    <property type="entry name" value="MetI-like"/>
    <property type="match status" value="1"/>
</dbReference>
<feature type="transmembrane region" description="Helical" evidence="11">
    <location>
        <begin position="267"/>
        <end position="290"/>
    </location>
</feature>
<feature type="transmembrane region" description="Helical" evidence="11">
    <location>
        <begin position="167"/>
        <end position="183"/>
    </location>
</feature>
<dbReference type="InterPro" id="IPR000515">
    <property type="entry name" value="MetI-like"/>
</dbReference>
<dbReference type="PANTHER" id="PTHR43386">
    <property type="entry name" value="OLIGOPEPTIDE TRANSPORT SYSTEM PERMEASE PROTEIN APPC"/>
    <property type="match status" value="1"/>
</dbReference>
<evidence type="ECO:0000256" key="9">
    <source>
        <dbReference type="ARBA" id="ARBA00037215"/>
    </source>
</evidence>
<dbReference type="FunFam" id="1.10.3720.10:FF:000022">
    <property type="entry name" value="Glutathione ABC transporter permease GsiD"/>
    <property type="match status" value="1"/>
</dbReference>
<dbReference type="InterPro" id="IPR035906">
    <property type="entry name" value="MetI-like_sf"/>
</dbReference>
<dbReference type="STRING" id="1115515.EV102420_33_00300"/>
<dbReference type="OrthoDB" id="9805884at2"/>
<keyword evidence="8 11" id="KW-0472">Membrane</keyword>
<evidence type="ECO:0000256" key="10">
    <source>
        <dbReference type="ARBA" id="ARBA00041106"/>
    </source>
</evidence>
<keyword evidence="6 11" id="KW-0812">Transmembrane</keyword>
<comment type="caution">
    <text evidence="13">The sequence shown here is derived from an EMBL/GenBank/DDBJ whole genome shotgun (WGS) entry which is preliminary data.</text>
</comment>
<evidence type="ECO:0000259" key="12">
    <source>
        <dbReference type="PROSITE" id="PS50928"/>
    </source>
</evidence>
<dbReference type="CDD" id="cd06261">
    <property type="entry name" value="TM_PBP2"/>
    <property type="match status" value="1"/>
</dbReference>
<name>A0A090V616_PSEVU</name>
<gene>
    <name evidence="13" type="primary">gsiD</name>
    <name evidence="13" type="ORF">EV102420_33_00300</name>
</gene>
<evidence type="ECO:0000256" key="7">
    <source>
        <dbReference type="ARBA" id="ARBA00022989"/>
    </source>
</evidence>
<organism evidence="13 14">
    <name type="scientific">Pseudescherichia vulneris NBRC 102420</name>
    <dbReference type="NCBI Taxonomy" id="1115515"/>
    <lineage>
        <taxon>Bacteria</taxon>
        <taxon>Pseudomonadati</taxon>
        <taxon>Pseudomonadota</taxon>
        <taxon>Gammaproteobacteria</taxon>
        <taxon>Enterobacterales</taxon>
        <taxon>Enterobacteriaceae</taxon>
        <taxon>Pseudescherichia</taxon>
    </lineage>
</organism>
<accession>A0A090V616</accession>
<keyword evidence="14" id="KW-1185">Reference proteome</keyword>
<dbReference type="NCBIfam" id="NF011662">
    <property type="entry name" value="PRK15082.1"/>
    <property type="match status" value="1"/>
</dbReference>
<comment type="similarity">
    <text evidence="2 11">Belongs to the binding-protein-dependent transport system permease family.</text>
</comment>
<keyword evidence="5" id="KW-0997">Cell inner membrane</keyword>
<feature type="transmembrane region" description="Helical" evidence="11">
    <location>
        <begin position="222"/>
        <end position="247"/>
    </location>
</feature>
<dbReference type="Proteomes" id="UP000029462">
    <property type="component" value="Unassembled WGS sequence"/>
</dbReference>
<evidence type="ECO:0000256" key="4">
    <source>
        <dbReference type="ARBA" id="ARBA00022475"/>
    </source>
</evidence>
<keyword evidence="4" id="KW-1003">Cell membrane</keyword>
<feature type="transmembrane region" description="Helical" evidence="11">
    <location>
        <begin position="140"/>
        <end position="161"/>
    </location>
</feature>
<dbReference type="PANTHER" id="PTHR43386:SF3">
    <property type="entry name" value="GLUTATHIONE TRANSPORT SYSTEM PERMEASE PROTEIN GSID"/>
    <property type="match status" value="1"/>
</dbReference>
<keyword evidence="3 11" id="KW-0813">Transport</keyword>
<dbReference type="RefSeq" id="WP_042395424.1">
    <property type="nucleotide sequence ID" value="NZ_BBMZ01000033.1"/>
</dbReference>
<dbReference type="Pfam" id="PF12911">
    <property type="entry name" value="OppC_N"/>
    <property type="match status" value="1"/>
</dbReference>
<feature type="transmembrane region" description="Helical" evidence="11">
    <location>
        <begin position="40"/>
        <end position="61"/>
    </location>
</feature>
<comment type="function">
    <text evidence="9">Part of the ABC transporter complex GsiABCD involved in glutathione import. Probably responsible for the translocation of the substrate across the membrane.</text>
</comment>
<dbReference type="InterPro" id="IPR025966">
    <property type="entry name" value="OppC_N"/>
</dbReference>
<dbReference type="Pfam" id="PF00528">
    <property type="entry name" value="BPD_transp_1"/>
    <property type="match status" value="1"/>
</dbReference>
<dbReference type="GO" id="GO:0005886">
    <property type="term" value="C:plasma membrane"/>
    <property type="evidence" value="ECO:0007669"/>
    <property type="project" value="UniProtKB-SubCell"/>
</dbReference>
<evidence type="ECO:0000256" key="8">
    <source>
        <dbReference type="ARBA" id="ARBA00023136"/>
    </source>
</evidence>
<keyword evidence="7 11" id="KW-1133">Transmembrane helix</keyword>
<reference evidence="13 14" key="1">
    <citation type="submission" date="2014-09" db="EMBL/GenBank/DDBJ databases">
        <title>Whole genome shotgun sequence of Escherichia vulneris NBRC 102420.</title>
        <authorList>
            <person name="Yoshida Y."/>
            <person name="Hosoyama A."/>
            <person name="Tsuchikane K."/>
            <person name="Ohji S."/>
            <person name="Ichikawa N."/>
            <person name="Kimura A."/>
            <person name="Yamazoe A."/>
            <person name="Ezaki T."/>
            <person name="Fujita N."/>
        </authorList>
    </citation>
    <scope>NUCLEOTIDE SEQUENCE [LARGE SCALE GENOMIC DNA]</scope>
    <source>
        <strain evidence="13 14">NBRC 102420</strain>
    </source>
</reference>
<dbReference type="AlphaFoldDB" id="A0A090V616"/>
<evidence type="ECO:0000313" key="14">
    <source>
        <dbReference type="Proteomes" id="UP000029462"/>
    </source>
</evidence>
<protein>
    <recommendedName>
        <fullName evidence="10">Glutathione transport system permease protein GsiD</fullName>
    </recommendedName>
</protein>
<evidence type="ECO:0000313" key="13">
    <source>
        <dbReference type="EMBL" id="GAL60251.1"/>
    </source>
</evidence>
<evidence type="ECO:0000256" key="3">
    <source>
        <dbReference type="ARBA" id="ARBA00022448"/>
    </source>
</evidence>
<dbReference type="GO" id="GO:0071916">
    <property type="term" value="F:dipeptide transmembrane transporter activity"/>
    <property type="evidence" value="ECO:0007669"/>
    <property type="project" value="TreeGrafter"/>
</dbReference>
<dbReference type="PROSITE" id="PS50928">
    <property type="entry name" value="ABC_TM1"/>
    <property type="match status" value="1"/>
</dbReference>
<evidence type="ECO:0000256" key="2">
    <source>
        <dbReference type="ARBA" id="ARBA00009306"/>
    </source>
</evidence>
<feature type="transmembrane region" description="Helical" evidence="11">
    <location>
        <begin position="103"/>
        <end position="128"/>
    </location>
</feature>
<dbReference type="InterPro" id="IPR050366">
    <property type="entry name" value="BP-dependent_transpt_permease"/>
</dbReference>
<evidence type="ECO:0000256" key="6">
    <source>
        <dbReference type="ARBA" id="ARBA00022692"/>
    </source>
</evidence>
<dbReference type="eggNOG" id="COG1173">
    <property type="taxonomic scope" value="Bacteria"/>
</dbReference>
<dbReference type="EMBL" id="BBMZ01000033">
    <property type="protein sequence ID" value="GAL60251.1"/>
    <property type="molecule type" value="Genomic_DNA"/>
</dbReference>
<evidence type="ECO:0000256" key="1">
    <source>
        <dbReference type="ARBA" id="ARBA00004429"/>
    </source>
</evidence>
<proteinExistence type="inferred from homology"/>
<sequence length="303" mass="33033">MRLLNWRRQAILNAMPGIKPARIRTPWHEFWRRFRRQPMAMTAGLFVLLLIIVAALAPWIVPFDAENYFDYDRLNDGPSMVHWFGVDSLGRDIFSRVLVGAQISLAAGVLAVLIGAAIGTVLGLLAGYYEGWWDRIIMRICDVLFAFPGILLAIAVVAVMGSGMSNVIIAVAVFSVPAFARLVRGNTLVLKQQTFIESARSIGASDATILFRHILPGTISSIVVYFTMRIGTSIISAASLSFLGLGAQPPTPEWGAMLNEARADMVIAPHVALFPSLAIFLTVLAFNLLGDGLRDALDPKIKG</sequence>
<evidence type="ECO:0000256" key="5">
    <source>
        <dbReference type="ARBA" id="ARBA00022519"/>
    </source>
</evidence>
<comment type="subcellular location">
    <subcellularLocation>
        <location evidence="1">Cell inner membrane</location>
        <topology evidence="1">Multi-pass membrane protein</topology>
    </subcellularLocation>
    <subcellularLocation>
        <location evidence="11">Cell membrane</location>
        <topology evidence="11">Multi-pass membrane protein</topology>
    </subcellularLocation>
</comment>